<dbReference type="GO" id="GO:0000976">
    <property type="term" value="F:transcription cis-regulatory region binding"/>
    <property type="evidence" value="ECO:0007669"/>
    <property type="project" value="TreeGrafter"/>
</dbReference>
<dbReference type="PROSITE" id="PS50977">
    <property type="entry name" value="HTH_TETR_2"/>
    <property type="match status" value="1"/>
</dbReference>
<feature type="domain" description="HTH tetR-type" evidence="6">
    <location>
        <begin position="20"/>
        <end position="80"/>
    </location>
</feature>
<evidence type="ECO:0000256" key="3">
    <source>
        <dbReference type="ARBA" id="ARBA00023125"/>
    </source>
</evidence>
<keyword evidence="2" id="KW-0805">Transcription regulation</keyword>
<dbReference type="EMBL" id="SDPN01000001">
    <property type="protein sequence ID" value="RXZ73209.1"/>
    <property type="molecule type" value="Genomic_DNA"/>
</dbReference>
<dbReference type="SUPFAM" id="SSF48498">
    <property type="entry name" value="Tetracyclin repressor-like, C-terminal domain"/>
    <property type="match status" value="1"/>
</dbReference>
<dbReference type="Proteomes" id="UP000293865">
    <property type="component" value="Unassembled WGS sequence"/>
</dbReference>
<dbReference type="Pfam" id="PF00440">
    <property type="entry name" value="TetR_N"/>
    <property type="match status" value="1"/>
</dbReference>
<evidence type="ECO:0000256" key="5">
    <source>
        <dbReference type="PROSITE-ProRule" id="PRU00335"/>
    </source>
</evidence>
<dbReference type="PANTHER" id="PTHR30055:SF234">
    <property type="entry name" value="HTH-TYPE TRANSCRIPTIONAL REGULATOR BETI"/>
    <property type="match status" value="1"/>
</dbReference>
<dbReference type="OrthoDB" id="7505659at2"/>
<reference evidence="7 8" key="1">
    <citation type="submission" date="2019-01" db="EMBL/GenBank/DDBJ databases">
        <title>Agromyces.</title>
        <authorList>
            <person name="Li J."/>
        </authorList>
    </citation>
    <scope>NUCLEOTIDE SEQUENCE [LARGE SCALE GENOMIC DNA]</scope>
    <source>
        <strain evidence="7 8">DSM 15934</strain>
    </source>
</reference>
<dbReference type="Pfam" id="PF13977">
    <property type="entry name" value="TetR_C_6"/>
    <property type="match status" value="1"/>
</dbReference>
<name>A0A4Q2L669_9MICO</name>
<keyword evidence="1" id="KW-0678">Repressor</keyword>
<sequence>MESPSADPDDRRRGSYAKGVERRQEILDRAIEVFAERGAEGTSLRAIGEAIGVSHAALRHYFDSREQLLVAVYRAAEERTHIEDPNPPGTTAVGSMTNAARRNHAVPGLVQLYTTLVASALERGHDDARDFATARFARVRAELVAQVEAEQAAGRMRADVDAASVASLVIAASDGLQVQWLLDPGVDPAPSLEVLERLLGVER</sequence>
<dbReference type="PRINTS" id="PR00455">
    <property type="entry name" value="HTHTETR"/>
</dbReference>
<gene>
    <name evidence="7" type="ORF">ESP51_00465</name>
</gene>
<dbReference type="Gene3D" id="1.10.357.10">
    <property type="entry name" value="Tetracycline Repressor, domain 2"/>
    <property type="match status" value="1"/>
</dbReference>
<proteinExistence type="predicted"/>
<evidence type="ECO:0000256" key="1">
    <source>
        <dbReference type="ARBA" id="ARBA00022491"/>
    </source>
</evidence>
<dbReference type="InterPro" id="IPR036271">
    <property type="entry name" value="Tet_transcr_reg_TetR-rel_C_sf"/>
</dbReference>
<dbReference type="AlphaFoldDB" id="A0A4Q2L669"/>
<evidence type="ECO:0000313" key="7">
    <source>
        <dbReference type="EMBL" id="RXZ73209.1"/>
    </source>
</evidence>
<dbReference type="InterPro" id="IPR039538">
    <property type="entry name" value="BetI_C"/>
</dbReference>
<dbReference type="RefSeq" id="WP_129518911.1">
    <property type="nucleotide sequence ID" value="NZ_SDPN01000001.1"/>
</dbReference>
<accession>A0A4Q2L669</accession>
<evidence type="ECO:0000313" key="8">
    <source>
        <dbReference type="Proteomes" id="UP000293865"/>
    </source>
</evidence>
<evidence type="ECO:0000256" key="4">
    <source>
        <dbReference type="ARBA" id="ARBA00023163"/>
    </source>
</evidence>
<evidence type="ECO:0000259" key="6">
    <source>
        <dbReference type="PROSITE" id="PS50977"/>
    </source>
</evidence>
<protein>
    <submittedName>
        <fullName evidence="7">TetR/AcrR family transcriptional regulator</fullName>
    </submittedName>
</protein>
<keyword evidence="8" id="KW-1185">Reference proteome</keyword>
<dbReference type="InterPro" id="IPR009057">
    <property type="entry name" value="Homeodomain-like_sf"/>
</dbReference>
<dbReference type="GO" id="GO:0003700">
    <property type="term" value="F:DNA-binding transcription factor activity"/>
    <property type="evidence" value="ECO:0007669"/>
    <property type="project" value="TreeGrafter"/>
</dbReference>
<evidence type="ECO:0000256" key="2">
    <source>
        <dbReference type="ARBA" id="ARBA00023015"/>
    </source>
</evidence>
<organism evidence="7 8">
    <name type="scientific">Agromyces albus</name>
    <dbReference type="NCBI Taxonomy" id="205332"/>
    <lineage>
        <taxon>Bacteria</taxon>
        <taxon>Bacillati</taxon>
        <taxon>Actinomycetota</taxon>
        <taxon>Actinomycetes</taxon>
        <taxon>Micrococcales</taxon>
        <taxon>Microbacteriaceae</taxon>
        <taxon>Agromyces</taxon>
    </lineage>
</organism>
<dbReference type="PANTHER" id="PTHR30055">
    <property type="entry name" value="HTH-TYPE TRANSCRIPTIONAL REGULATOR RUTR"/>
    <property type="match status" value="1"/>
</dbReference>
<dbReference type="SUPFAM" id="SSF46689">
    <property type="entry name" value="Homeodomain-like"/>
    <property type="match status" value="1"/>
</dbReference>
<comment type="caution">
    <text evidence="7">The sequence shown here is derived from an EMBL/GenBank/DDBJ whole genome shotgun (WGS) entry which is preliminary data.</text>
</comment>
<keyword evidence="4" id="KW-0804">Transcription</keyword>
<feature type="DNA-binding region" description="H-T-H motif" evidence="5">
    <location>
        <begin position="43"/>
        <end position="62"/>
    </location>
</feature>
<keyword evidence="3 5" id="KW-0238">DNA-binding</keyword>
<dbReference type="InterPro" id="IPR050109">
    <property type="entry name" value="HTH-type_TetR-like_transc_reg"/>
</dbReference>
<dbReference type="InterPro" id="IPR001647">
    <property type="entry name" value="HTH_TetR"/>
</dbReference>